<dbReference type="InterPro" id="IPR027417">
    <property type="entry name" value="P-loop_NTPase"/>
</dbReference>
<dbReference type="Proteomes" id="UP000824175">
    <property type="component" value="Unassembled WGS sequence"/>
</dbReference>
<dbReference type="Gene3D" id="3.40.50.300">
    <property type="entry name" value="P-loop containing nucleotide triphosphate hydrolases"/>
    <property type="match status" value="1"/>
</dbReference>
<name>A0A9D1HPV2_9FIRM</name>
<dbReference type="SUPFAM" id="SSF52540">
    <property type="entry name" value="P-loop containing nucleoside triphosphate hydrolases"/>
    <property type="match status" value="1"/>
</dbReference>
<comment type="caution">
    <text evidence="1">The sequence shown here is derived from an EMBL/GenBank/DDBJ whole genome shotgun (WGS) entry which is preliminary data.</text>
</comment>
<protein>
    <submittedName>
        <fullName evidence="1">Uncharacterized protein</fullName>
    </submittedName>
</protein>
<organism evidence="1 2">
    <name type="scientific">Candidatus Fimiplasma intestinipullorum</name>
    <dbReference type="NCBI Taxonomy" id="2840825"/>
    <lineage>
        <taxon>Bacteria</taxon>
        <taxon>Bacillati</taxon>
        <taxon>Bacillota</taxon>
        <taxon>Clostridia</taxon>
        <taxon>Eubacteriales</taxon>
        <taxon>Candidatus Fimiplasma</taxon>
    </lineage>
</organism>
<dbReference type="EMBL" id="DVMJ01000068">
    <property type="protein sequence ID" value="HIU14041.1"/>
    <property type="molecule type" value="Genomic_DNA"/>
</dbReference>
<reference evidence="1" key="2">
    <citation type="journal article" date="2021" name="PeerJ">
        <title>Extensive microbial diversity within the chicken gut microbiome revealed by metagenomics and culture.</title>
        <authorList>
            <person name="Gilroy R."/>
            <person name="Ravi A."/>
            <person name="Getino M."/>
            <person name="Pursley I."/>
            <person name="Horton D.L."/>
            <person name="Alikhan N.F."/>
            <person name="Baker D."/>
            <person name="Gharbi K."/>
            <person name="Hall N."/>
            <person name="Watson M."/>
            <person name="Adriaenssens E.M."/>
            <person name="Foster-Nyarko E."/>
            <person name="Jarju S."/>
            <person name="Secka A."/>
            <person name="Antonio M."/>
            <person name="Oren A."/>
            <person name="Chaudhuri R.R."/>
            <person name="La Ragione R."/>
            <person name="Hildebrand F."/>
            <person name="Pallen M.J."/>
        </authorList>
    </citation>
    <scope>NUCLEOTIDE SEQUENCE</scope>
    <source>
        <strain evidence="1">CHK195-11698</strain>
    </source>
</reference>
<proteinExistence type="predicted"/>
<evidence type="ECO:0000313" key="1">
    <source>
        <dbReference type="EMBL" id="HIU14041.1"/>
    </source>
</evidence>
<accession>A0A9D1HPV2</accession>
<evidence type="ECO:0000313" key="2">
    <source>
        <dbReference type="Proteomes" id="UP000824175"/>
    </source>
</evidence>
<gene>
    <name evidence="1" type="ORF">IAD15_08235</name>
</gene>
<sequence>MPKKILDEVTREQVKAILMQHLEQKGAMDLAGVSVYLKETIGFDYQEYRGKLRPFLESEFADVFEVVPDVIIDGKRCACGLYLRHSPLSPSDENASCSLSLTQEPLNSQKILSEIRKIAGALGEDTHMVLNDFQRTLLEAPTLNDFLKKIDDETLLSQGLATASCHMSVSEYKAYLIDAFQIKDNSNQNLKHLVERFWLAQNHLAFYLNALWMKRLSNKQRSFDLYIDTAFKLKDLHRLPDFLKLWKNQCGDAPFILPLSSKRKIIGKCLDLLEIDTLCSAISYFDCETLKEAKDLPAYLRLEKKMDSDTLMGYFQSEMERQASANLTHYFWYVEKSQLSDMMITVLGYIAFTYDKEVLDELMVNDHYPDFTIEQKRSLFKQHFARLCEYTKSHPQTYVLVNEVHDLFLPEESEQWQDLKTRMIKEYGHDPQREQYFKLDPITLKGLETGIMDESLTNVQNYAMAYLRDLKDTPDKLGWKGIWEASKALAAFLGDPMPLIMNDFQRSLIETGQSRDLIPYKEDDAFLFQGLQSSFAPMGMEDFRNCFRGLCLNGTFNNNWPAMTGRFWYAKNDLAFYINMLWLIVSKQEKCVVFFLTEAKKNNYLKRLPDVLKIWQKILAKPLIPLANKRMMVGNCLDLDDIDTLIQIIAQFDEVTMKEAKELPPYLKGEKAIDSERLYSYFHSDIDAQASEKLVNYFWYHDICPLSETIIQVLTSICWDYDDSYLEVILYNKTYSDFTFEHKRKILVDAFDDLCVYTRSHRKTYVLVNYIYAHFMDKNDQWQALKAWMIEEVKSQLTADPKTTMLLNLFKYDETTRHQLESDYCEVYIQPLLQEGMVDLEQYADISFIHTYLTRQFPQSHTQAIEALIGERRFLEAIKYVQTNDVMNVAEKKAKLRQILIANNQTYGFSEKGNVIFVHGIPAKLAEVILLEGLSASDSDGIETLFALYLFLGNHLKVAYMYAPYRAMHQTLHPKPYSEINGILRSHGIDANQQGFNHVLVVKQALRALSSEDFDAFVEWARKIPVPEHSSQYKLPVASFNQEIRILLSSGEKDRFWNQMLKKALRTDRQERMDMLHYAIITSYIGRYGMASYEKVILELSRDRRLSRSYESLYASIWKGLLDGYYSCNIFSLNLPLIGEAPLTYWNLFYDIAVCKNHLFTLNGLWGLQWVQPDYPLQAFYEALLDRYVKTREAIFLMIAVKLLEQSEAWIQPDFDKYLSYCNSNQSKNFLFQGLVRLIQKNRYLQEIQQFLKSDIWIRNETENRLSHALEQICQKDIDIPDPGWQEQFVQDFLSVFADYPNVELINVLRERNDPLDYRYQLIRHVVQISMVEPRAMENAGLIVVPHYGTSRPEEIQAYVEMMDVCYRRQLQNDRTPYLVWTQNRYHRILAASLLLGHEDDEGIVALMQNHQHFSDVYPNYKHFKEYLLHLLAIPQMTERHQKIILLSIISNQWQDFISHMDAYSDVALADLYEMMTYTNYRELNMQLLDKYLITFNGVYTDEEVRRMSAFSAKLGYVLKELQRLHNHEMTDIIIAICRLQKQNQPLESYQKLDQALKTHHDLLMDHWDLVMSALWETSYPSTIVDFFGADVRNTRHRCTLEKIQAWEPVFRSISQMSLYDYLLAIWYALNRQRNEAREAYSKIVAKSELPALLNQERTDLEAYLEGRSERFVLISNSRTVATLSTEKEAGDLDFISQAVDNRTISLEEAVYQYQNLGSLGSYKKLFSYIHDPDQLYEIYRQLESKRAKVTRKTYNELVIAFGSLLITEDEETFDHDAKFAILLSIMDVYELLSDVNKEKETIREQLKRAERFVLGISGLSLSIWLSSFDRIKAIMAHPVIGNPNRIIDDLSRPVLQCMEAMRQCDTKMKQLNWLGPWRKNLNAAVNCSDYERAFISAVDENLKQLENGYRLILDVCNEAMRVEDDRIFYEIRNNGNKALALKSARLEVKAGLNGETPIVYDNAAFSSIVELRPGDVCGQVYALHPSLLSRIKNHDQVEVILNLIVDDEIICNNEKRRLTYETERTDLLTSDLVSLGTSYETAVPAFTRMIKGYGRHQEKALIQELLAQQLVVIYGPSRAGKSSLMNYINNDYIDTYCKEHPERAILSIMIAGEGHPEDYTKSMLDPQQGIHEDMLEYIFLAPFRLSAYDSRYQFFGRTFPSEVLAGIQNILNHAGSILSQYTAISRLLKRYDCEIWLLYDEFQQTLSRLSGKESELANLCSSVKYNLENIRLVLCGSDDLLRVFECNDDPKWNDFTIRTAGNSVCVGQLEKEDFIAMLEDEHVWHHHRPFSTPALELLHQYTGGNAICGKIFGNEILDRLRKGEYAKRQKIYSSDMTEIAYSLLSSKEGKVYSQLIAHNNKNLDEEMKYLLLIAHELASDPDRSDISYHRIRDFFANRSAREIDLALKILVARGILEAKNDRYRFTTMFYFDFFKSQATEARMKELDNQEHQIESATPNYVEEINEIIASNQEKFDLGDAIKIIGKFPEDIRKGIGTQYGKGVNVTQNYHGDVVQGNKLVINAKTINNAFHTLLAGQADSREFAEALRHLPTVSAYLSNEDQTKLLALKQERAACDTNEDIIDVEERIEELTEPARQQLISDTVGAAVATEDFTEVTEARWIALLGLHSSEELDRIRQLPTEIVTPLSFAVMLHNVFERISENMQESVDELDYCPVAMMYCKVVEASLKKWHTPLYIERLGRDTLNSKGKRFSELLAEDGLTILPCKDLTIGSFSHSIVSGRKDNDINQPQAFYAKPIRSKIRRLSQVEDDGASINQKWSKHAQDLAVVQAIRNRSAHEATPITQANFTWLIDVLFREGEFLRIIELSQ</sequence>
<dbReference type="PANTHER" id="PTHR34301">
    <property type="entry name" value="DNA-BINDING PROTEIN-RELATED"/>
    <property type="match status" value="1"/>
</dbReference>
<dbReference type="PANTHER" id="PTHR34301:SF8">
    <property type="entry name" value="ATPASE DOMAIN-CONTAINING PROTEIN"/>
    <property type="match status" value="1"/>
</dbReference>
<reference evidence="1" key="1">
    <citation type="submission" date="2020-10" db="EMBL/GenBank/DDBJ databases">
        <authorList>
            <person name="Gilroy R."/>
        </authorList>
    </citation>
    <scope>NUCLEOTIDE SEQUENCE</scope>
    <source>
        <strain evidence="1">CHK195-11698</strain>
    </source>
</reference>